<dbReference type="InterPro" id="IPR022279">
    <property type="entry name" value="Pup_ligase"/>
</dbReference>
<evidence type="ECO:0000256" key="9">
    <source>
        <dbReference type="PIRSR" id="PIRSR018077-1"/>
    </source>
</evidence>
<dbReference type="KEGG" id="sgu:SGLAU_06775"/>
<dbReference type="eggNOG" id="COG0638">
    <property type="taxonomic scope" value="Bacteria"/>
</dbReference>
<comment type="pathway">
    <text evidence="7">Protein degradation; proteasomal Pup-dependent pathway.</text>
</comment>
<evidence type="ECO:0000256" key="1">
    <source>
        <dbReference type="ARBA" id="ARBA00022598"/>
    </source>
</evidence>
<dbReference type="GO" id="GO:0019941">
    <property type="term" value="P:modification-dependent protein catabolic process"/>
    <property type="evidence" value="ECO:0007669"/>
    <property type="project" value="UniProtKB-UniRule"/>
</dbReference>
<sequence>MDRRIFGLENEYGVTCTFRGQRRLSPDEVARYLFRRVVSWGRSSNVFLRNGARLYLDVGSHPEYATPECDNVIELVTHDKAGERILEGLLVDAERRLHEEGIAGDVYLFKNNTDSAGNSYGCHENYLVARHGEFSRLADILIPFLVTRQLLCGAGKVLQTPRGAVYCVSQRAEHIWEGVSSATTRSRPIINTRDEPHADAERYRRLHVIVGDSNMSETTMLLKVGATDLVLRMIEAGTVMRDLTLENPIRAIREVSHDITGRRKVRLASGREASALEVQREYYEKALDFCERRGIRTGTVERVLELWGRTLEAIESEDLDRIDTEIDWVMKYKLIERYRAKHNMTMSHPRVAQIDLAYHDIHRRRGLYYLLEKKGQATRICNDLKIFEGKSVPPQTTRARLRGDFIRRAQEQRRDFTVDWVHLKLNDQAQRTVLCKDPFRSVDDRVEKLIAGM</sequence>
<gene>
    <name evidence="7 10" type="primary">pafA</name>
    <name evidence="10" type="ORF">SGLAU_06775</name>
</gene>
<organism evidence="10 11">
    <name type="scientific">Streptomyces glaucescens</name>
    <dbReference type="NCBI Taxonomy" id="1907"/>
    <lineage>
        <taxon>Bacteria</taxon>
        <taxon>Bacillati</taxon>
        <taxon>Actinomycetota</taxon>
        <taxon>Actinomycetes</taxon>
        <taxon>Kitasatosporales</taxon>
        <taxon>Streptomycetaceae</taxon>
        <taxon>Streptomyces</taxon>
    </lineage>
</organism>
<accession>A0A089X6C7</accession>
<dbReference type="EC" id="6.3.1.19" evidence="7 8"/>
<feature type="binding site" evidence="7">
    <location>
        <position position="9"/>
    </location>
    <ligand>
        <name>Mg(2+)</name>
        <dbReference type="ChEBI" id="CHEBI:18420"/>
    </ligand>
</feature>
<dbReference type="PANTHER" id="PTHR42307">
    <property type="entry name" value="PUP DEAMIDASE/DEPUPYLASE"/>
    <property type="match status" value="1"/>
</dbReference>
<evidence type="ECO:0000256" key="3">
    <source>
        <dbReference type="ARBA" id="ARBA00022741"/>
    </source>
</evidence>
<keyword evidence="6 7" id="KW-0460">Magnesium</keyword>
<dbReference type="OrthoDB" id="9760627at2"/>
<dbReference type="EMBL" id="CP009438">
    <property type="protein sequence ID" value="AIR97371.1"/>
    <property type="molecule type" value="Genomic_DNA"/>
</dbReference>
<feature type="binding site" evidence="7">
    <location>
        <position position="55"/>
    </location>
    <ligand>
        <name>Mg(2+)</name>
        <dbReference type="ChEBI" id="CHEBI:18420"/>
    </ligand>
</feature>
<comment type="similarity">
    <text evidence="7">Belongs to the Pup ligase/Pup deamidase family. Pup-conjugating enzyme subfamily.</text>
</comment>
<keyword evidence="1 7" id="KW-0436">Ligase</keyword>
<evidence type="ECO:0000256" key="2">
    <source>
        <dbReference type="ARBA" id="ARBA00022723"/>
    </source>
</evidence>
<dbReference type="GO" id="GO:0000287">
    <property type="term" value="F:magnesium ion binding"/>
    <property type="evidence" value="ECO:0007669"/>
    <property type="project" value="UniProtKB-UniRule"/>
</dbReference>
<dbReference type="GO" id="GO:0005524">
    <property type="term" value="F:ATP binding"/>
    <property type="evidence" value="ECO:0007669"/>
    <property type="project" value="UniProtKB-UniRule"/>
</dbReference>
<dbReference type="HAMAP" id="MF_02111">
    <property type="entry name" value="Pup_ligase"/>
    <property type="match status" value="1"/>
</dbReference>
<feature type="binding site" evidence="7">
    <location>
        <position position="53"/>
    </location>
    <ligand>
        <name>ATP</name>
        <dbReference type="ChEBI" id="CHEBI:30616"/>
    </ligand>
</feature>
<comment type="function">
    <text evidence="7">Catalyzes the covalent attachment of the prokaryotic ubiquitin-like protein modifier Pup to the proteasomal substrate proteins, thereby targeting them for proteasomal degradation. This tagging system is termed pupylation. The ligation reaction involves the side-chain carboxylate of the C-terminal glutamate of Pup and the side-chain amino group of a substrate lysine.</text>
</comment>
<evidence type="ECO:0000256" key="5">
    <source>
        <dbReference type="ARBA" id="ARBA00022840"/>
    </source>
</evidence>
<feature type="binding site" evidence="7">
    <location>
        <position position="63"/>
    </location>
    <ligand>
        <name>Mg(2+)</name>
        <dbReference type="ChEBI" id="CHEBI:18420"/>
    </ligand>
</feature>
<keyword evidence="2 7" id="KW-0479">Metal-binding</keyword>
<evidence type="ECO:0000256" key="7">
    <source>
        <dbReference type="HAMAP-Rule" id="MF_02111"/>
    </source>
</evidence>
<dbReference type="PIRSF" id="PIRSF018077">
    <property type="entry name" value="UCP018077"/>
    <property type="match status" value="1"/>
</dbReference>
<comment type="pathway">
    <text evidence="7">Protein modification; protein pupylation.</text>
</comment>
<dbReference type="Proteomes" id="UP000029482">
    <property type="component" value="Chromosome"/>
</dbReference>
<feature type="active site" description="Proton acceptor" evidence="7 9">
    <location>
        <position position="57"/>
    </location>
</feature>
<protein>
    <recommendedName>
        <fullName evidence="7 8">Pup--protein ligase</fullName>
        <ecNumber evidence="7 8">6.3.1.19</ecNumber>
    </recommendedName>
    <alternativeName>
        <fullName evidence="7">Proteasome accessory factor A</fullName>
    </alternativeName>
    <alternativeName>
        <fullName evidence="7">Pup-conjugating enzyme</fullName>
    </alternativeName>
</protein>
<comment type="miscellaneous">
    <text evidence="7">The reaction mechanism probably proceeds via the activation of Pup by phosphorylation of its C-terminal glutamate, which is then subject to nucleophilic attack by the substrate lysine, resulting in an isopeptide bond and the release of phosphate as a good leaving group.</text>
</comment>
<name>A0A089X6C7_STRGA</name>
<dbReference type="GO" id="GO:0070490">
    <property type="term" value="P:protein pupylation"/>
    <property type="evidence" value="ECO:0007669"/>
    <property type="project" value="UniProtKB-UniRule"/>
</dbReference>
<dbReference type="GO" id="GO:0019787">
    <property type="term" value="F:ubiquitin-like protein transferase activity"/>
    <property type="evidence" value="ECO:0007669"/>
    <property type="project" value="UniProtKB-UniRule"/>
</dbReference>
<evidence type="ECO:0000256" key="6">
    <source>
        <dbReference type="ARBA" id="ARBA00022842"/>
    </source>
</evidence>
<keyword evidence="3 7" id="KW-0547">Nucleotide-binding</keyword>
<keyword evidence="4 7" id="KW-0833">Ubl conjugation pathway</keyword>
<feature type="binding site" evidence="7">
    <location>
        <position position="420"/>
    </location>
    <ligand>
        <name>ATP</name>
        <dbReference type="ChEBI" id="CHEBI:30616"/>
    </ligand>
</feature>
<reference evidence="11" key="1">
    <citation type="journal article" date="2015" name="J. Biotechnol.">
        <title>Complete genome sequence of the actinobacterium Streptomyces glaucescens GLA.O (DSM 40922) consisting of a linear chromosome and one linear plasmid.</title>
        <authorList>
            <person name="Ortseifen V."/>
            <person name="Winkler A."/>
            <person name="Albersmeier A."/>
            <person name="Wendler S."/>
            <person name="Puhler A."/>
            <person name="Kalinowski J."/>
            <person name="Ruckert C."/>
        </authorList>
    </citation>
    <scope>NUCLEOTIDE SEQUENCE [LARGE SCALE GENOMIC DNA]</scope>
    <source>
        <strain evidence="11">DSM 40922 / GLA O</strain>
    </source>
</reference>
<dbReference type="HOGENOM" id="CLU_040524_0_1_11"/>
<dbReference type="AlphaFoldDB" id="A0A089X6C7"/>
<evidence type="ECO:0000313" key="11">
    <source>
        <dbReference type="Proteomes" id="UP000029482"/>
    </source>
</evidence>
<dbReference type="RefSeq" id="WP_043499219.1">
    <property type="nucleotide sequence ID" value="NZ_CP009438.1"/>
</dbReference>
<keyword evidence="5 7" id="KW-0067">ATP-binding</keyword>
<evidence type="ECO:0000313" key="10">
    <source>
        <dbReference type="EMBL" id="AIR97371.1"/>
    </source>
</evidence>
<evidence type="ECO:0000256" key="4">
    <source>
        <dbReference type="ARBA" id="ARBA00022786"/>
    </source>
</evidence>
<proteinExistence type="inferred from homology"/>
<keyword evidence="11" id="KW-1185">Reference proteome</keyword>
<dbReference type="PANTHER" id="PTHR42307:SF3">
    <property type="entry name" value="PUP--PROTEIN LIGASE"/>
    <property type="match status" value="1"/>
</dbReference>
<dbReference type="GO" id="GO:0010498">
    <property type="term" value="P:proteasomal protein catabolic process"/>
    <property type="evidence" value="ECO:0007669"/>
    <property type="project" value="UniProtKB-UniRule"/>
</dbReference>
<dbReference type="STRING" id="1907.SGLAU_06775"/>
<evidence type="ECO:0000256" key="8">
    <source>
        <dbReference type="NCBIfam" id="TIGR03686"/>
    </source>
</evidence>
<comment type="catalytic activity">
    <reaction evidence="7">
        <text>ATP + [prokaryotic ubiquitin-like protein]-L-glutamate + [protein]-L-lysine = ADP + phosphate + N(6)-([prokaryotic ubiquitin-like protein]-gamma-L-glutamyl)-[protein]-L-lysine.</text>
        <dbReference type="EC" id="6.3.1.19"/>
    </reaction>
</comment>
<dbReference type="GO" id="GO:0016879">
    <property type="term" value="F:ligase activity, forming carbon-nitrogen bonds"/>
    <property type="evidence" value="ECO:0007669"/>
    <property type="project" value="UniProtKB-UniRule"/>
</dbReference>
<dbReference type="UniPathway" id="UPA00998"/>
<dbReference type="UniPathway" id="UPA00997"/>
<dbReference type="Pfam" id="PF03136">
    <property type="entry name" value="Pup_ligase"/>
    <property type="match status" value="1"/>
</dbReference>
<feature type="binding site" evidence="7">
    <location>
        <position position="66"/>
    </location>
    <ligand>
        <name>ATP</name>
        <dbReference type="ChEBI" id="CHEBI:30616"/>
    </ligand>
</feature>
<dbReference type="InterPro" id="IPR004347">
    <property type="entry name" value="Pup_ligase/deamidase"/>
</dbReference>
<dbReference type="NCBIfam" id="TIGR03686">
    <property type="entry name" value="pupylate_PafA"/>
    <property type="match status" value="1"/>
</dbReference>